<accession>A0A9N7TGQ4</accession>
<dbReference type="Proteomes" id="UP001153269">
    <property type="component" value="Unassembled WGS sequence"/>
</dbReference>
<evidence type="ECO:0000313" key="1">
    <source>
        <dbReference type="EMBL" id="CAB1412610.1"/>
    </source>
</evidence>
<comment type="caution">
    <text evidence="1">The sequence shown here is derived from an EMBL/GenBank/DDBJ whole genome shotgun (WGS) entry which is preliminary data.</text>
</comment>
<dbReference type="EMBL" id="CADEAL010000010">
    <property type="protein sequence ID" value="CAB1412610.1"/>
    <property type="molecule type" value="Genomic_DNA"/>
</dbReference>
<dbReference type="AlphaFoldDB" id="A0A9N7TGQ4"/>
<protein>
    <submittedName>
        <fullName evidence="1">Uncharacterized protein</fullName>
    </submittedName>
</protein>
<organism evidence="1 2">
    <name type="scientific">Pleuronectes platessa</name>
    <name type="common">European plaice</name>
    <dbReference type="NCBI Taxonomy" id="8262"/>
    <lineage>
        <taxon>Eukaryota</taxon>
        <taxon>Metazoa</taxon>
        <taxon>Chordata</taxon>
        <taxon>Craniata</taxon>
        <taxon>Vertebrata</taxon>
        <taxon>Euteleostomi</taxon>
        <taxon>Actinopterygii</taxon>
        <taxon>Neopterygii</taxon>
        <taxon>Teleostei</taxon>
        <taxon>Neoteleostei</taxon>
        <taxon>Acanthomorphata</taxon>
        <taxon>Carangaria</taxon>
        <taxon>Pleuronectiformes</taxon>
        <taxon>Pleuronectoidei</taxon>
        <taxon>Pleuronectidae</taxon>
        <taxon>Pleuronectes</taxon>
    </lineage>
</organism>
<evidence type="ECO:0000313" key="2">
    <source>
        <dbReference type="Proteomes" id="UP001153269"/>
    </source>
</evidence>
<keyword evidence="2" id="KW-1185">Reference proteome</keyword>
<gene>
    <name evidence="1" type="ORF">PLEPLA_LOCUS303</name>
</gene>
<name>A0A9N7TGQ4_PLEPL</name>
<proteinExistence type="predicted"/>
<reference evidence="1" key="1">
    <citation type="submission" date="2020-03" db="EMBL/GenBank/DDBJ databases">
        <authorList>
            <person name="Weist P."/>
        </authorList>
    </citation>
    <scope>NUCLEOTIDE SEQUENCE</scope>
</reference>
<sequence length="105" mass="11871">MRDQMLASLRCRSRERAEIGIRSTNTKPVMFLCGAVREYKPADISPRHASIALWTVHHPLQEKNSSLCSLDRVLSSEEVLQFPDFSSSSALLVGARFRPYCVFCP</sequence>